<dbReference type="Pfam" id="PF03458">
    <property type="entry name" value="Gly_transporter"/>
    <property type="match status" value="2"/>
</dbReference>
<feature type="transmembrane region" description="Helical" evidence="6">
    <location>
        <begin position="150"/>
        <end position="170"/>
    </location>
</feature>
<feature type="transmembrane region" description="Helical" evidence="6">
    <location>
        <begin position="32"/>
        <end position="52"/>
    </location>
</feature>
<feature type="transmembrane region" description="Helical" evidence="6">
    <location>
        <begin position="176"/>
        <end position="197"/>
    </location>
</feature>
<feature type="transmembrane region" description="Helical" evidence="6">
    <location>
        <begin position="6"/>
        <end position="25"/>
    </location>
</feature>
<evidence type="ECO:0000256" key="6">
    <source>
        <dbReference type="SAM" id="Phobius"/>
    </source>
</evidence>
<dbReference type="AlphaFoldDB" id="A0A9Q4KTN1"/>
<feature type="transmembrane region" description="Helical" evidence="6">
    <location>
        <begin position="90"/>
        <end position="107"/>
    </location>
</feature>
<keyword evidence="9" id="KW-1185">Reference proteome</keyword>
<comment type="caution">
    <text evidence="8">The sequence shown here is derived from an EMBL/GenBank/DDBJ whole genome shotgun (WGS) entry which is preliminary data.</text>
</comment>
<evidence type="ECO:0000256" key="5">
    <source>
        <dbReference type="ARBA" id="ARBA00023136"/>
    </source>
</evidence>
<keyword evidence="3 6" id="KW-0812">Transmembrane</keyword>
<evidence type="ECO:0000259" key="7">
    <source>
        <dbReference type="Pfam" id="PF03458"/>
    </source>
</evidence>
<reference evidence="8" key="1">
    <citation type="submission" date="2022-01" db="EMBL/GenBank/DDBJ databases">
        <title>Draft genome of Methanogenium marinum DSM 15558.</title>
        <authorList>
            <person name="Chen S.-C."/>
            <person name="You Y.-T."/>
        </authorList>
    </citation>
    <scope>NUCLEOTIDE SEQUENCE</scope>
    <source>
        <strain evidence="8">DSM 15558</strain>
    </source>
</reference>
<keyword evidence="2" id="KW-1003">Cell membrane</keyword>
<keyword evidence="4 6" id="KW-1133">Transmembrane helix</keyword>
<dbReference type="GO" id="GO:0005886">
    <property type="term" value="C:plasma membrane"/>
    <property type="evidence" value="ECO:0007669"/>
    <property type="project" value="UniProtKB-SubCell"/>
</dbReference>
<evidence type="ECO:0000313" key="9">
    <source>
        <dbReference type="Proteomes" id="UP001143747"/>
    </source>
</evidence>
<dbReference type="Proteomes" id="UP001143747">
    <property type="component" value="Unassembled WGS sequence"/>
</dbReference>
<evidence type="ECO:0000256" key="4">
    <source>
        <dbReference type="ARBA" id="ARBA00022989"/>
    </source>
</evidence>
<dbReference type="PANTHER" id="PTHR30506">
    <property type="entry name" value="INNER MEMBRANE PROTEIN"/>
    <property type="match status" value="1"/>
</dbReference>
<dbReference type="EMBL" id="JAKELO010000002">
    <property type="protein sequence ID" value="MDE4908566.1"/>
    <property type="molecule type" value="Genomic_DNA"/>
</dbReference>
<feature type="domain" description="Glycine transporter" evidence="7">
    <location>
        <begin position="7"/>
        <end position="80"/>
    </location>
</feature>
<feature type="domain" description="Glycine transporter" evidence="7">
    <location>
        <begin position="93"/>
        <end position="166"/>
    </location>
</feature>
<comment type="subcellular location">
    <subcellularLocation>
        <location evidence="1">Cell membrane</location>
        <topology evidence="1">Multi-pass membrane protein</topology>
    </subcellularLocation>
</comment>
<accession>A0A9Q4KTN1</accession>
<sequence>MIDPTLIIVVIGVAAFAISGVIAGARQDANILTVLVLGVVTAIGGGTVRDIILNIPVFWVKDFTIVWIAILSSLLAFLFSSFFRERIWKILRYADAIGVAFFTVAAINKTLALGHTGEVAVIMGFITACTGGILRDLLTGRPPLVIASDELFVTPALLGAILYVLLLDIAPQYTTQWSVISICFIIGFRIIAIETGLQFPKWLQMRPGKQAKK</sequence>
<protein>
    <submittedName>
        <fullName evidence="8">Trimeric intracellular cation channel family protein</fullName>
    </submittedName>
</protein>
<evidence type="ECO:0000256" key="3">
    <source>
        <dbReference type="ARBA" id="ARBA00022692"/>
    </source>
</evidence>
<evidence type="ECO:0000256" key="2">
    <source>
        <dbReference type="ARBA" id="ARBA00022475"/>
    </source>
</evidence>
<proteinExistence type="predicted"/>
<dbReference type="RefSeq" id="WP_274925190.1">
    <property type="nucleotide sequence ID" value="NZ_JAKELO010000002.1"/>
</dbReference>
<dbReference type="PANTHER" id="PTHR30506:SF3">
    <property type="entry name" value="UPF0126 INNER MEMBRANE PROTEIN YADS-RELATED"/>
    <property type="match status" value="1"/>
</dbReference>
<evidence type="ECO:0000256" key="1">
    <source>
        <dbReference type="ARBA" id="ARBA00004651"/>
    </source>
</evidence>
<gene>
    <name evidence="8" type="ORF">L0665_08100</name>
</gene>
<evidence type="ECO:0000313" key="8">
    <source>
        <dbReference type="EMBL" id="MDE4908566.1"/>
    </source>
</evidence>
<keyword evidence="5 6" id="KW-0472">Membrane</keyword>
<feature type="transmembrane region" description="Helical" evidence="6">
    <location>
        <begin position="119"/>
        <end position="138"/>
    </location>
</feature>
<feature type="transmembrane region" description="Helical" evidence="6">
    <location>
        <begin position="64"/>
        <end position="83"/>
    </location>
</feature>
<name>A0A9Q4KTN1_9EURY</name>
<dbReference type="InterPro" id="IPR005115">
    <property type="entry name" value="Gly_transporter"/>
</dbReference>
<organism evidence="8 9">
    <name type="scientific">Methanogenium marinum</name>
    <dbReference type="NCBI Taxonomy" id="348610"/>
    <lineage>
        <taxon>Archaea</taxon>
        <taxon>Methanobacteriati</taxon>
        <taxon>Methanobacteriota</taxon>
        <taxon>Stenosarchaea group</taxon>
        <taxon>Methanomicrobia</taxon>
        <taxon>Methanomicrobiales</taxon>
        <taxon>Methanomicrobiaceae</taxon>
        <taxon>Methanogenium</taxon>
    </lineage>
</organism>